<feature type="region of interest" description="Disordered" evidence="1">
    <location>
        <begin position="44"/>
        <end position="89"/>
    </location>
</feature>
<name>A0A2G1W4P9_9BACT</name>
<feature type="compositionally biased region" description="Polar residues" evidence="1">
    <location>
        <begin position="57"/>
        <end position="82"/>
    </location>
</feature>
<gene>
    <name evidence="2" type="ORF">CEE69_17005</name>
</gene>
<protein>
    <submittedName>
        <fullName evidence="2">Uncharacterized protein</fullName>
    </submittedName>
</protein>
<evidence type="ECO:0000313" key="3">
    <source>
        <dbReference type="Proteomes" id="UP000225740"/>
    </source>
</evidence>
<reference evidence="2 3" key="1">
    <citation type="submission" date="2017-06" db="EMBL/GenBank/DDBJ databases">
        <title>Description of Rhodopirellula bahusiensis sp. nov.</title>
        <authorList>
            <person name="Kizina J."/>
            <person name="Harder J."/>
        </authorList>
    </citation>
    <scope>NUCLEOTIDE SEQUENCE [LARGE SCALE GENOMIC DNA]</scope>
    <source>
        <strain evidence="2 3">SWK21</strain>
    </source>
</reference>
<evidence type="ECO:0000256" key="1">
    <source>
        <dbReference type="SAM" id="MobiDB-lite"/>
    </source>
</evidence>
<dbReference type="Proteomes" id="UP000225740">
    <property type="component" value="Unassembled WGS sequence"/>
</dbReference>
<evidence type="ECO:0000313" key="2">
    <source>
        <dbReference type="EMBL" id="PHQ34003.1"/>
    </source>
</evidence>
<sequence>MNTDLVNDQTPTAQHRCESVAELASRKHPTPLNRFNTFIACKPKEPNHHRAKRLHASNGTPMATDQWQPRTSVNTNSLTRTANAFYDAP</sequence>
<organism evidence="2 3">
    <name type="scientific">Rhodopirellula bahusiensis</name>
    <dbReference type="NCBI Taxonomy" id="2014065"/>
    <lineage>
        <taxon>Bacteria</taxon>
        <taxon>Pseudomonadati</taxon>
        <taxon>Planctomycetota</taxon>
        <taxon>Planctomycetia</taxon>
        <taxon>Pirellulales</taxon>
        <taxon>Pirellulaceae</taxon>
        <taxon>Rhodopirellula</taxon>
    </lineage>
</organism>
<proteinExistence type="predicted"/>
<dbReference type="EMBL" id="NIZW01000013">
    <property type="protein sequence ID" value="PHQ34003.1"/>
    <property type="molecule type" value="Genomic_DNA"/>
</dbReference>
<dbReference type="AlphaFoldDB" id="A0A2G1W4P9"/>
<accession>A0A2G1W4P9</accession>
<keyword evidence="3" id="KW-1185">Reference proteome</keyword>
<comment type="caution">
    <text evidence="2">The sequence shown here is derived from an EMBL/GenBank/DDBJ whole genome shotgun (WGS) entry which is preliminary data.</text>
</comment>